<name>A0A0D0A7S3_9AGAM</name>
<reference evidence="1 2" key="1">
    <citation type="submission" date="2014-04" db="EMBL/GenBank/DDBJ databases">
        <authorList>
            <consortium name="DOE Joint Genome Institute"/>
            <person name="Kuo A."/>
            <person name="Ruytinx J."/>
            <person name="Rineau F."/>
            <person name="Colpaert J."/>
            <person name="Kohler A."/>
            <person name="Nagy L.G."/>
            <person name="Floudas D."/>
            <person name="Copeland A."/>
            <person name="Barry K.W."/>
            <person name="Cichocki N."/>
            <person name="Veneault-Fourrey C."/>
            <person name="LaButti K."/>
            <person name="Lindquist E.A."/>
            <person name="Lipzen A."/>
            <person name="Lundell T."/>
            <person name="Morin E."/>
            <person name="Murat C."/>
            <person name="Sun H."/>
            <person name="Tunlid A."/>
            <person name="Henrissat B."/>
            <person name="Grigoriev I.V."/>
            <person name="Hibbett D.S."/>
            <person name="Martin F."/>
            <person name="Nordberg H.P."/>
            <person name="Cantor M.N."/>
            <person name="Hua S.X."/>
        </authorList>
    </citation>
    <scope>NUCLEOTIDE SEQUENCE [LARGE SCALE GENOMIC DNA]</scope>
    <source>
        <strain evidence="1 2">UH-Slu-Lm8-n1</strain>
    </source>
</reference>
<protein>
    <submittedName>
        <fullName evidence="1">Uncharacterized protein</fullName>
    </submittedName>
</protein>
<dbReference type="HOGENOM" id="CLU_1094883_0_0_1"/>
<evidence type="ECO:0000313" key="1">
    <source>
        <dbReference type="EMBL" id="KIK37676.1"/>
    </source>
</evidence>
<gene>
    <name evidence="1" type="ORF">CY34DRAFT_108995</name>
</gene>
<dbReference type="Proteomes" id="UP000054485">
    <property type="component" value="Unassembled WGS sequence"/>
</dbReference>
<dbReference type="AlphaFoldDB" id="A0A0D0A7S3"/>
<dbReference type="InParanoid" id="A0A0D0A7S3"/>
<organism evidence="1 2">
    <name type="scientific">Suillus luteus UH-Slu-Lm8-n1</name>
    <dbReference type="NCBI Taxonomy" id="930992"/>
    <lineage>
        <taxon>Eukaryota</taxon>
        <taxon>Fungi</taxon>
        <taxon>Dikarya</taxon>
        <taxon>Basidiomycota</taxon>
        <taxon>Agaricomycotina</taxon>
        <taxon>Agaricomycetes</taxon>
        <taxon>Agaricomycetidae</taxon>
        <taxon>Boletales</taxon>
        <taxon>Suillineae</taxon>
        <taxon>Suillaceae</taxon>
        <taxon>Suillus</taxon>
    </lineage>
</organism>
<accession>A0A0D0A7S3</accession>
<keyword evidence="2" id="KW-1185">Reference proteome</keyword>
<proteinExistence type="predicted"/>
<sequence length="254" mass="28945">MTDKKSPTKPTISMSHSLQSTILMLLYSSKDWIFEDESGTLEEVFGLTEKLFDEPNKWLTNNERASMHAMLEAIEKRKMSDAHYKVLEDNSEGGGWSAGRAALKKWFNNQQITAGLCDCIDEVYNNLGVALMLLINEGLEEGEEFLNIIESEHAKKDVLLAIAGNHSLEYLLQEKALSIKTLSLAIRWFPEEQARKVLKEKANMLFETKPSQLEAVQDEDDLKNSGKAVWLEDMEDLGIDDWHKMDNEILNHLL</sequence>
<dbReference type="EMBL" id="KN835436">
    <property type="protein sequence ID" value="KIK37676.1"/>
    <property type="molecule type" value="Genomic_DNA"/>
</dbReference>
<dbReference type="OrthoDB" id="3270319at2759"/>
<evidence type="ECO:0000313" key="2">
    <source>
        <dbReference type="Proteomes" id="UP000054485"/>
    </source>
</evidence>
<reference evidence="2" key="2">
    <citation type="submission" date="2015-01" db="EMBL/GenBank/DDBJ databases">
        <title>Evolutionary Origins and Diversification of the Mycorrhizal Mutualists.</title>
        <authorList>
            <consortium name="DOE Joint Genome Institute"/>
            <consortium name="Mycorrhizal Genomics Consortium"/>
            <person name="Kohler A."/>
            <person name="Kuo A."/>
            <person name="Nagy L.G."/>
            <person name="Floudas D."/>
            <person name="Copeland A."/>
            <person name="Barry K.W."/>
            <person name="Cichocki N."/>
            <person name="Veneault-Fourrey C."/>
            <person name="LaButti K."/>
            <person name="Lindquist E.A."/>
            <person name="Lipzen A."/>
            <person name="Lundell T."/>
            <person name="Morin E."/>
            <person name="Murat C."/>
            <person name="Riley R."/>
            <person name="Ohm R."/>
            <person name="Sun H."/>
            <person name="Tunlid A."/>
            <person name="Henrissat B."/>
            <person name="Grigoriev I.V."/>
            <person name="Hibbett D.S."/>
            <person name="Martin F."/>
        </authorList>
    </citation>
    <scope>NUCLEOTIDE SEQUENCE [LARGE SCALE GENOMIC DNA]</scope>
    <source>
        <strain evidence="2">UH-Slu-Lm8-n1</strain>
    </source>
</reference>